<reference evidence="2" key="1">
    <citation type="submission" date="2020-05" db="EMBL/GenBank/DDBJ databases">
        <authorList>
            <person name="Chiriac C."/>
            <person name="Salcher M."/>
            <person name="Ghai R."/>
            <person name="Kavagutti S V."/>
        </authorList>
    </citation>
    <scope>NUCLEOTIDE SEQUENCE</scope>
</reference>
<evidence type="ECO:0000313" key="2">
    <source>
        <dbReference type="EMBL" id="CAB4751115.1"/>
    </source>
</evidence>
<dbReference type="AntiFam" id="ANF00109">
    <property type="entry name" value="Shadow ORF (opposite afsK)"/>
</dbReference>
<organism evidence="2">
    <name type="scientific">freshwater metagenome</name>
    <dbReference type="NCBI Taxonomy" id="449393"/>
    <lineage>
        <taxon>unclassified sequences</taxon>
        <taxon>metagenomes</taxon>
        <taxon>ecological metagenomes</taxon>
    </lineage>
</organism>
<proteinExistence type="predicted"/>
<dbReference type="EMBL" id="CAEZYQ010000015">
    <property type="protein sequence ID" value="CAB4751115.1"/>
    <property type="molecule type" value="Genomic_DNA"/>
</dbReference>
<protein>
    <submittedName>
        <fullName evidence="2">Unannotated protein</fullName>
    </submittedName>
</protein>
<gene>
    <name evidence="2" type="ORF">UFOPK2761_01979</name>
</gene>
<accession>A0A6J6TVU0</accession>
<dbReference type="AlphaFoldDB" id="A0A6J6TVU0"/>
<evidence type="ECO:0000256" key="1">
    <source>
        <dbReference type="SAM" id="MobiDB-lite"/>
    </source>
</evidence>
<sequence>MAVLPRACSGERYCGVPMTWPVWVRLTLSAARAMPKSVTLTCLSGVTSRLAGFTSRWTMPAACAAAIASAAWAMRAAAAPGSMGEPGRSSADNGWPSTSSMTR</sequence>
<feature type="compositionally biased region" description="Polar residues" evidence="1">
    <location>
        <begin position="90"/>
        <end position="103"/>
    </location>
</feature>
<feature type="region of interest" description="Disordered" evidence="1">
    <location>
        <begin position="80"/>
        <end position="103"/>
    </location>
</feature>
<name>A0A6J6TVU0_9ZZZZ</name>